<dbReference type="EMBL" id="VZUG01025857">
    <property type="protein sequence ID" value="NXV93229.1"/>
    <property type="molecule type" value="Genomic_DNA"/>
</dbReference>
<evidence type="ECO:0000256" key="2">
    <source>
        <dbReference type="ARBA" id="ARBA00008889"/>
    </source>
</evidence>
<keyword evidence="5" id="KW-0597">Phosphoprotein</keyword>
<comment type="caution">
    <text evidence="11">The sequence shown here is derived from an EMBL/GenBank/DDBJ whole genome shotgun (WGS) entry which is preliminary data.</text>
</comment>
<dbReference type="FunFam" id="3.90.105.20:FF:000002">
    <property type="entry name" value="Ribosome assembly factor mrt4"/>
    <property type="match status" value="1"/>
</dbReference>
<dbReference type="AlphaFoldDB" id="A0A7L3Y0C1"/>
<dbReference type="PANTHER" id="PTHR45841:SF1">
    <property type="entry name" value="MRNA TURNOVER PROTEIN 4 HOMOLOG"/>
    <property type="match status" value="1"/>
</dbReference>
<comment type="function">
    <text evidence="1 8">Component of the ribosome assembly machinery. Nuclear paralog of the ribosomal protein P0, it binds pre-60S subunits at an early stage of assembly in the nucleolus, and is replaced by P0 in cytoplasmic pre-60S subunits and mature 80S ribosomes.</text>
</comment>
<dbReference type="InterPro" id="IPR043164">
    <property type="entry name" value="Ribosomal_uL10-like_insert_sf"/>
</dbReference>
<keyword evidence="3 8" id="KW-0963">Cytoplasm</keyword>
<dbReference type="GO" id="GO:0003723">
    <property type="term" value="F:RNA binding"/>
    <property type="evidence" value="ECO:0007669"/>
    <property type="project" value="TreeGrafter"/>
</dbReference>
<comment type="subunit">
    <text evidence="7">Associates with the pre-60S ribosomal particle. Interacts with MINAS-60 (product of an alternative open reading frame of RBM10).</text>
</comment>
<feature type="domain" description="Large ribosomal subunit protein uL10-like insertion" evidence="10">
    <location>
        <begin position="125"/>
        <end position="194"/>
    </location>
</feature>
<dbReference type="Gene3D" id="3.30.70.1730">
    <property type="match status" value="1"/>
</dbReference>
<dbReference type="SUPFAM" id="SSF160369">
    <property type="entry name" value="Ribosomal protein L10-like"/>
    <property type="match status" value="1"/>
</dbReference>
<gene>
    <name evidence="11" type="primary">Mrto4</name>
    <name evidence="11" type="ORF">CALBOR_R05649</name>
</gene>
<keyword evidence="12" id="KW-1185">Reference proteome</keyword>
<dbReference type="GO" id="GO:0000027">
    <property type="term" value="P:ribosomal large subunit assembly"/>
    <property type="evidence" value="ECO:0007669"/>
    <property type="project" value="InterPro"/>
</dbReference>
<evidence type="ECO:0000256" key="3">
    <source>
        <dbReference type="ARBA" id="ARBA00022490"/>
    </source>
</evidence>
<dbReference type="InterPro" id="IPR001790">
    <property type="entry name" value="Ribosomal_uL10"/>
</dbReference>
<evidence type="ECO:0000259" key="10">
    <source>
        <dbReference type="Pfam" id="PF17777"/>
    </source>
</evidence>
<evidence type="ECO:0000256" key="5">
    <source>
        <dbReference type="ARBA" id="ARBA00022553"/>
    </source>
</evidence>
<sequence>RGLSAPLPAVSLTRTPRKGLEAKQALIAELRRCVDTYRYIFVFSVANMRNNKLKDVRNAWKHSRIFFGKNKVMMVALGREPSSEYKENLHQVSKRLRGEVGLLFTNRSREEVDEWFSKFKEVDFARAGNKATYAVNLDTGPLEQFPHSMEPQLRQLGLPTALKKGVVTLLSDYEVCKEGDVLTPEQARVLKLFGYEMAEFKVTIKFLWNSETGEFQKLVEDTAEEEEEEDDNDDDSSED</sequence>
<keyword evidence="4 8" id="KW-0690">Ribosome biogenesis</keyword>
<accession>A0A7L3Y0C1</accession>
<dbReference type="InterPro" id="IPR043141">
    <property type="entry name" value="Ribosomal_uL10-like_sf"/>
</dbReference>
<comment type="subcellular location">
    <subcellularLocation>
        <location evidence="8">Cytoplasm</location>
    </subcellularLocation>
    <subcellularLocation>
        <location evidence="8">Nucleus</location>
        <location evidence="8">Nucleolus</location>
    </subcellularLocation>
</comment>
<dbReference type="Pfam" id="PF00466">
    <property type="entry name" value="Ribosomal_L10"/>
    <property type="match status" value="1"/>
</dbReference>
<dbReference type="Gene3D" id="3.90.105.20">
    <property type="match status" value="1"/>
</dbReference>
<dbReference type="GO" id="GO:0005737">
    <property type="term" value="C:cytoplasm"/>
    <property type="evidence" value="ECO:0007669"/>
    <property type="project" value="UniProtKB-SubCell"/>
</dbReference>
<keyword evidence="6 8" id="KW-0539">Nucleus</keyword>
<evidence type="ECO:0000313" key="12">
    <source>
        <dbReference type="Proteomes" id="UP000535403"/>
    </source>
</evidence>
<evidence type="ECO:0000256" key="9">
    <source>
        <dbReference type="SAM" id="MobiDB-lite"/>
    </source>
</evidence>
<evidence type="ECO:0000256" key="4">
    <source>
        <dbReference type="ARBA" id="ARBA00022517"/>
    </source>
</evidence>
<evidence type="ECO:0000256" key="7">
    <source>
        <dbReference type="ARBA" id="ARBA00066238"/>
    </source>
</evidence>
<feature type="compositionally biased region" description="Acidic residues" evidence="9">
    <location>
        <begin position="221"/>
        <end position="239"/>
    </location>
</feature>
<feature type="region of interest" description="Disordered" evidence="9">
    <location>
        <begin position="218"/>
        <end position="239"/>
    </location>
</feature>
<dbReference type="GO" id="GO:0000956">
    <property type="term" value="P:nuclear-transcribed mRNA catabolic process"/>
    <property type="evidence" value="ECO:0007669"/>
    <property type="project" value="TreeGrafter"/>
</dbReference>
<dbReference type="InterPro" id="IPR040637">
    <property type="entry name" value="Ribosomal_uL10-like_insert"/>
</dbReference>
<dbReference type="InterPro" id="IPR051742">
    <property type="entry name" value="Ribosome_Assembly_uL10"/>
</dbReference>
<dbReference type="GO" id="GO:0005730">
    <property type="term" value="C:nucleolus"/>
    <property type="evidence" value="ECO:0007669"/>
    <property type="project" value="UniProtKB-SubCell"/>
</dbReference>
<dbReference type="GO" id="GO:0030687">
    <property type="term" value="C:preribosome, large subunit precursor"/>
    <property type="evidence" value="ECO:0007669"/>
    <property type="project" value="TreeGrafter"/>
</dbReference>
<name>A0A7L3Y0C1_9AVES</name>
<dbReference type="InterPro" id="IPR033867">
    <property type="entry name" value="Mrt4"/>
</dbReference>
<dbReference type="GO" id="GO:0006364">
    <property type="term" value="P:rRNA processing"/>
    <property type="evidence" value="ECO:0007669"/>
    <property type="project" value="TreeGrafter"/>
</dbReference>
<evidence type="ECO:0000256" key="1">
    <source>
        <dbReference type="ARBA" id="ARBA00004046"/>
    </source>
</evidence>
<dbReference type="FunFam" id="3.30.70.1730:FF:000004">
    <property type="entry name" value="Ribosome assembly factor mrt4"/>
    <property type="match status" value="1"/>
</dbReference>
<feature type="non-terminal residue" evidence="11">
    <location>
        <position position="1"/>
    </location>
</feature>
<feature type="non-terminal residue" evidence="11">
    <location>
        <position position="239"/>
    </location>
</feature>
<evidence type="ECO:0000256" key="8">
    <source>
        <dbReference type="RuleBase" id="RU364039"/>
    </source>
</evidence>
<protein>
    <recommendedName>
        <fullName evidence="8">Ribosome assembly factor mrt4</fullName>
    </recommendedName>
</protein>
<evidence type="ECO:0000313" key="11">
    <source>
        <dbReference type="EMBL" id="NXV93229.1"/>
    </source>
</evidence>
<dbReference type="PANTHER" id="PTHR45841">
    <property type="entry name" value="MRNA TURNOVER PROTEIN 4 MRTO4"/>
    <property type="match status" value="1"/>
</dbReference>
<dbReference type="Pfam" id="PF17777">
    <property type="entry name" value="RL10P_insert"/>
    <property type="match status" value="1"/>
</dbReference>
<comment type="similarity">
    <text evidence="2 8">Belongs to the universal ribosomal protein uL10 family.</text>
</comment>
<proteinExistence type="inferred from homology"/>
<reference evidence="11 12" key="1">
    <citation type="submission" date="2019-09" db="EMBL/GenBank/DDBJ databases">
        <title>Bird 10,000 Genomes (B10K) Project - Family phase.</title>
        <authorList>
            <person name="Zhang G."/>
        </authorList>
    </citation>
    <scope>NUCLEOTIDE SEQUENCE [LARGE SCALE GENOMIC DNA]</scope>
    <source>
        <strain evidence="11">OUT-0025</strain>
        <tissue evidence="11">Blood</tissue>
    </source>
</reference>
<dbReference type="CDD" id="cd05796">
    <property type="entry name" value="Ribosomal_P0_like"/>
    <property type="match status" value="1"/>
</dbReference>
<dbReference type="Proteomes" id="UP000535403">
    <property type="component" value="Unassembled WGS sequence"/>
</dbReference>
<organism evidence="11 12">
    <name type="scientific">Calonectris borealis</name>
    <name type="common">Cory's shearwater</name>
    <dbReference type="NCBI Taxonomy" id="1323832"/>
    <lineage>
        <taxon>Eukaryota</taxon>
        <taxon>Metazoa</taxon>
        <taxon>Chordata</taxon>
        <taxon>Craniata</taxon>
        <taxon>Vertebrata</taxon>
        <taxon>Euteleostomi</taxon>
        <taxon>Archelosauria</taxon>
        <taxon>Archosauria</taxon>
        <taxon>Dinosauria</taxon>
        <taxon>Saurischia</taxon>
        <taxon>Theropoda</taxon>
        <taxon>Coelurosauria</taxon>
        <taxon>Aves</taxon>
        <taxon>Neognathae</taxon>
        <taxon>Neoaves</taxon>
        <taxon>Aequornithes</taxon>
        <taxon>Procellariiformes</taxon>
        <taxon>Procellariidae</taxon>
        <taxon>Calonectris</taxon>
    </lineage>
</organism>
<evidence type="ECO:0000256" key="6">
    <source>
        <dbReference type="ARBA" id="ARBA00023242"/>
    </source>
</evidence>